<name>A0ABW9A7D3_9BURK</name>
<sequence>MPSPIRRLLLMMLTLLFPLQLFAATVEHLSQAAQTDQAQQMSITPSGAERFAAIDAAASADPLQVFSQSGEGSPPAADEDDGGSLKAQGDLEDQTLPAQSATPALCWQSFPHSFPVPDAFASSSLGLLRPPPLA</sequence>
<feature type="region of interest" description="Disordered" evidence="1">
    <location>
        <begin position="63"/>
        <end position="98"/>
    </location>
</feature>
<keyword evidence="2" id="KW-0732">Signal</keyword>
<dbReference type="RefSeq" id="WP_408155361.1">
    <property type="nucleotide sequence ID" value="NZ_JAQQFM010000002.1"/>
</dbReference>
<evidence type="ECO:0000256" key="2">
    <source>
        <dbReference type="SAM" id="SignalP"/>
    </source>
</evidence>
<reference evidence="3 4" key="1">
    <citation type="journal article" date="2024" name="Chem. Sci.">
        <title>Discovery of megapolipeptins by genome mining of a Burkholderiales bacteria collection.</title>
        <authorList>
            <person name="Paulo B.S."/>
            <person name="Recchia M.J.J."/>
            <person name="Lee S."/>
            <person name="Fergusson C.H."/>
            <person name="Romanowski S.B."/>
            <person name="Hernandez A."/>
            <person name="Krull N."/>
            <person name="Liu D.Y."/>
            <person name="Cavanagh H."/>
            <person name="Bos A."/>
            <person name="Gray C.A."/>
            <person name="Murphy B.T."/>
            <person name="Linington R.G."/>
            <person name="Eustaquio A.S."/>
        </authorList>
    </citation>
    <scope>NUCLEOTIDE SEQUENCE [LARGE SCALE GENOMIC DNA]</scope>
    <source>
        <strain evidence="3 4">RL21-008-BIB-A</strain>
    </source>
</reference>
<dbReference type="Proteomes" id="UP001629246">
    <property type="component" value="Unassembled WGS sequence"/>
</dbReference>
<dbReference type="EMBL" id="JAQQFM010000002">
    <property type="protein sequence ID" value="MFL9923582.1"/>
    <property type="molecule type" value="Genomic_DNA"/>
</dbReference>
<gene>
    <name evidence="3" type="ORF">PQR62_04870</name>
</gene>
<accession>A0ABW9A7D3</accession>
<feature type="signal peptide" evidence="2">
    <location>
        <begin position="1"/>
        <end position="23"/>
    </location>
</feature>
<keyword evidence="4" id="KW-1185">Reference proteome</keyword>
<evidence type="ECO:0000313" key="3">
    <source>
        <dbReference type="EMBL" id="MFL9923582.1"/>
    </source>
</evidence>
<evidence type="ECO:0000256" key="1">
    <source>
        <dbReference type="SAM" id="MobiDB-lite"/>
    </source>
</evidence>
<evidence type="ECO:0000313" key="4">
    <source>
        <dbReference type="Proteomes" id="UP001629246"/>
    </source>
</evidence>
<proteinExistence type="predicted"/>
<feature type="chain" id="PRO_5047464507" evidence="2">
    <location>
        <begin position="24"/>
        <end position="134"/>
    </location>
</feature>
<comment type="caution">
    <text evidence="3">The sequence shown here is derived from an EMBL/GenBank/DDBJ whole genome shotgun (WGS) entry which is preliminary data.</text>
</comment>
<organism evidence="3 4">
    <name type="scientific">Herbaspirillum lusitanum</name>
    <dbReference type="NCBI Taxonomy" id="213312"/>
    <lineage>
        <taxon>Bacteria</taxon>
        <taxon>Pseudomonadati</taxon>
        <taxon>Pseudomonadota</taxon>
        <taxon>Betaproteobacteria</taxon>
        <taxon>Burkholderiales</taxon>
        <taxon>Oxalobacteraceae</taxon>
        <taxon>Herbaspirillum</taxon>
    </lineage>
</organism>
<protein>
    <submittedName>
        <fullName evidence="3">Uncharacterized protein</fullName>
    </submittedName>
</protein>